<keyword evidence="2" id="KW-1185">Reference proteome</keyword>
<dbReference type="Proteomes" id="UP000007797">
    <property type="component" value="Unassembled WGS sequence"/>
</dbReference>
<proteinExistence type="predicted"/>
<dbReference type="OrthoDB" id="2423701at2759"/>
<dbReference type="KEGG" id="dfa:DFA_07159"/>
<name>F4PVM9_CACFS</name>
<reference evidence="2" key="1">
    <citation type="journal article" date="2011" name="Genome Res.">
        <title>Phylogeny-wide analysis of social amoeba genomes highlights ancient origins for complex intercellular communication.</title>
        <authorList>
            <person name="Heidel A.J."/>
            <person name="Lawal H.M."/>
            <person name="Felder M."/>
            <person name="Schilde C."/>
            <person name="Helps N.R."/>
            <person name="Tunggal B."/>
            <person name="Rivero F."/>
            <person name="John U."/>
            <person name="Schleicher M."/>
            <person name="Eichinger L."/>
            <person name="Platzer M."/>
            <person name="Noegel A.A."/>
            <person name="Schaap P."/>
            <person name="Gloeckner G."/>
        </authorList>
    </citation>
    <scope>NUCLEOTIDE SEQUENCE [LARGE SCALE GENOMIC DNA]</scope>
    <source>
        <strain evidence="2">SH3</strain>
    </source>
</reference>
<gene>
    <name evidence="1" type="ORF">DFA_07159</name>
</gene>
<dbReference type="RefSeq" id="XP_004367026.1">
    <property type="nucleotide sequence ID" value="XM_004366969.1"/>
</dbReference>
<organism evidence="1 2">
    <name type="scientific">Cavenderia fasciculata</name>
    <name type="common">Slime mold</name>
    <name type="synonym">Dictyostelium fasciculatum</name>
    <dbReference type="NCBI Taxonomy" id="261658"/>
    <lineage>
        <taxon>Eukaryota</taxon>
        <taxon>Amoebozoa</taxon>
        <taxon>Evosea</taxon>
        <taxon>Eumycetozoa</taxon>
        <taxon>Dictyostelia</taxon>
        <taxon>Acytosteliales</taxon>
        <taxon>Cavenderiaceae</taxon>
        <taxon>Cavenderia</taxon>
    </lineage>
</organism>
<accession>F4PVM9</accession>
<protein>
    <submittedName>
        <fullName evidence="1">Uncharacterized protein</fullName>
    </submittedName>
</protein>
<dbReference type="AlphaFoldDB" id="F4PVM9"/>
<evidence type="ECO:0000313" key="1">
    <source>
        <dbReference type="EMBL" id="EGG20043.1"/>
    </source>
</evidence>
<dbReference type="GeneID" id="14872330"/>
<dbReference type="EMBL" id="GL883013">
    <property type="protein sequence ID" value="EGG20043.1"/>
    <property type="molecule type" value="Genomic_DNA"/>
</dbReference>
<sequence>MFFKLLGRLLRVGYRWLRFHLLDPARNQVTILTTIFFDGKNASFWMSESDYIILSSLNATIRLFRSDSWKPFSQAQNF</sequence>
<evidence type="ECO:0000313" key="2">
    <source>
        <dbReference type="Proteomes" id="UP000007797"/>
    </source>
</evidence>